<keyword evidence="15" id="KW-0472">Membrane</keyword>
<evidence type="ECO:0000313" key="19">
    <source>
        <dbReference type="Proteomes" id="UP000649179"/>
    </source>
</evidence>
<keyword evidence="15" id="KW-1133">Transmembrane helix</keyword>
<dbReference type="Pfam" id="PF00905">
    <property type="entry name" value="Transpeptidase"/>
    <property type="match status" value="1"/>
</dbReference>
<keyword evidence="3" id="KW-0121">Carboxypeptidase</keyword>
<comment type="catalytic activity">
    <reaction evidence="13">
        <text>[GlcNAc-(1-&gt;4)-Mur2Ac(oyl-L-Ala-gamma-D-Glu-L-Lys-D-Ala-D-Ala)](n)-di-trans,octa-cis-undecaprenyl diphosphate + beta-D-GlcNAc-(1-&gt;4)-Mur2Ac(oyl-L-Ala-gamma-D-Glu-L-Lys-D-Ala-D-Ala)-di-trans,octa-cis-undecaprenyl diphosphate = [GlcNAc-(1-&gt;4)-Mur2Ac(oyl-L-Ala-gamma-D-Glu-L-Lys-D-Ala-D-Ala)](n+1)-di-trans,octa-cis-undecaprenyl diphosphate + di-trans,octa-cis-undecaprenyl diphosphate + H(+)</text>
        <dbReference type="Rhea" id="RHEA:23708"/>
        <dbReference type="Rhea" id="RHEA-COMP:9602"/>
        <dbReference type="Rhea" id="RHEA-COMP:9603"/>
        <dbReference type="ChEBI" id="CHEBI:15378"/>
        <dbReference type="ChEBI" id="CHEBI:58405"/>
        <dbReference type="ChEBI" id="CHEBI:60033"/>
        <dbReference type="ChEBI" id="CHEBI:78435"/>
        <dbReference type="EC" id="2.4.99.28"/>
    </reaction>
</comment>
<comment type="similarity">
    <text evidence="2">In the N-terminal section; belongs to the glycosyltransferase 51 family.</text>
</comment>
<sequence length="747" mass="79698">MTPPSNAGPGPSRARAAGGPVSRKGGRPGGRKPQKAKGRRGWRRLVRVSLIGVLVLVLVGALGFIVAYTTTTIPDPNADFQTQTTNVYYRGGNTTLGRFVDQNRESVSYDKVPKHVRDAVIAAEDRTFWTNKGIDPKGIVRAAFSNARGNSTQGASTITQQYVKILYLSSERSLTRKAREALVSLKLQKQQSKREILEGYLNTIYFGRGAYGIQAAAKAYFDRDVTELTVKQGAALAAVLNSPGNYDPAEGPDAAQRLLSRYRYVLDGMGKLGSIDPATAQQDAEKLPTFPKIEKTQTYGGQRGFMLEMVRKELKEKGFSDSTIDGGGLKVTTTFSRPVMRAVQEGVEEERPEGLKALHVGAVSIDVKTGAVRGLYGGQDYLKSAFNWPEAGAQPGSSFKPFALAAALEDGFSLKDSFEGNSPYRYPDGTTVRNEGGGNGTSYGSSISALKALEESVNTAFVDMTVSMKNGPTKIRDMAKRLGIPVEKDKIPANTGISLGSERVSAFDMANAYATIADGGVSHPWHVVQKVTRRSDGKVLYDAPDDDKRVLSKDIASDVSYAMQKVVTSGTGTAALNLGRPAAGKTGTATNDKDQVSSAWFVGFTPQLSTAVMYARGDGNDQLDGWLPSYFGGDYPARTWTSIMGKALDGTDTEDFPEPAYVDGDAPSEGHAPVPTYTPRPTYTPEPQEKPEKKQPKKKKSQAPKPSPTPTEPSTPPKPGGGNTGDPPGQGDGNGGRNGGGLLGNAG</sequence>
<evidence type="ECO:0000256" key="14">
    <source>
        <dbReference type="SAM" id="MobiDB-lite"/>
    </source>
</evidence>
<evidence type="ECO:0000256" key="5">
    <source>
        <dbReference type="ARBA" id="ARBA00022676"/>
    </source>
</evidence>
<keyword evidence="9" id="KW-0573">Peptidoglycan synthesis</keyword>
<dbReference type="SUPFAM" id="SSF56601">
    <property type="entry name" value="beta-lactamase/transpeptidase-like"/>
    <property type="match status" value="1"/>
</dbReference>
<proteinExistence type="inferred from homology"/>
<dbReference type="InterPro" id="IPR001264">
    <property type="entry name" value="Glyco_trans_51"/>
</dbReference>
<keyword evidence="19" id="KW-1185">Reference proteome</keyword>
<evidence type="ECO:0000259" key="16">
    <source>
        <dbReference type="Pfam" id="PF00905"/>
    </source>
</evidence>
<keyword evidence="5" id="KW-0328">Glycosyltransferase</keyword>
<feature type="region of interest" description="Disordered" evidence="14">
    <location>
        <begin position="649"/>
        <end position="747"/>
    </location>
</feature>
<dbReference type="GO" id="GO:0008955">
    <property type="term" value="F:peptidoglycan glycosyltransferase activity"/>
    <property type="evidence" value="ECO:0007669"/>
    <property type="project" value="UniProtKB-EC"/>
</dbReference>
<evidence type="ECO:0000256" key="2">
    <source>
        <dbReference type="ARBA" id="ARBA00007739"/>
    </source>
</evidence>
<evidence type="ECO:0000259" key="17">
    <source>
        <dbReference type="Pfam" id="PF00912"/>
    </source>
</evidence>
<dbReference type="InterPro" id="IPR036950">
    <property type="entry name" value="PBP_transglycosylase"/>
</dbReference>
<dbReference type="Pfam" id="PF00912">
    <property type="entry name" value="Transgly"/>
    <property type="match status" value="1"/>
</dbReference>
<keyword evidence="4" id="KW-0645">Protease</keyword>
<feature type="compositionally biased region" description="Basic residues" evidence="14">
    <location>
        <begin position="24"/>
        <end position="39"/>
    </location>
</feature>
<evidence type="ECO:0000256" key="8">
    <source>
        <dbReference type="ARBA" id="ARBA00022960"/>
    </source>
</evidence>
<comment type="similarity">
    <text evidence="1">In the C-terminal section; belongs to the transpeptidase family.</text>
</comment>
<feature type="compositionally biased region" description="Low complexity" evidence="14">
    <location>
        <begin position="7"/>
        <end position="23"/>
    </location>
</feature>
<dbReference type="SUPFAM" id="SSF53955">
    <property type="entry name" value="Lysozyme-like"/>
    <property type="match status" value="1"/>
</dbReference>
<dbReference type="Gene3D" id="1.10.3810.10">
    <property type="entry name" value="Biosynthetic peptidoglycan transglycosylase-like"/>
    <property type="match status" value="1"/>
</dbReference>
<dbReference type="PANTHER" id="PTHR32282:SF34">
    <property type="entry name" value="PENICILLIN-BINDING PROTEIN 1A"/>
    <property type="match status" value="1"/>
</dbReference>
<reference evidence="18" key="1">
    <citation type="journal article" date="2014" name="Int. J. Syst. Evol. Microbiol.">
        <title>Complete genome sequence of Corynebacterium casei LMG S-19264T (=DSM 44701T), isolated from a smear-ripened cheese.</title>
        <authorList>
            <consortium name="US DOE Joint Genome Institute (JGI-PGF)"/>
            <person name="Walter F."/>
            <person name="Albersmeier A."/>
            <person name="Kalinowski J."/>
            <person name="Ruckert C."/>
        </authorList>
    </citation>
    <scope>NUCLEOTIDE SEQUENCE</scope>
    <source>
        <strain evidence="18">CGMCC 1.16067</strain>
    </source>
</reference>
<dbReference type="GO" id="GO:0030288">
    <property type="term" value="C:outer membrane-bounded periplasmic space"/>
    <property type="evidence" value="ECO:0007669"/>
    <property type="project" value="TreeGrafter"/>
</dbReference>
<gene>
    <name evidence="18" type="ORF">GCM10011519_21450</name>
</gene>
<dbReference type="Proteomes" id="UP000649179">
    <property type="component" value="Unassembled WGS sequence"/>
</dbReference>
<dbReference type="AlphaFoldDB" id="A0A917BKU9"/>
<dbReference type="Gene3D" id="3.40.710.10">
    <property type="entry name" value="DD-peptidase/beta-lactamase superfamily"/>
    <property type="match status" value="1"/>
</dbReference>
<keyword evidence="11" id="KW-0961">Cell wall biogenesis/degradation</keyword>
<evidence type="ECO:0000256" key="3">
    <source>
        <dbReference type="ARBA" id="ARBA00022645"/>
    </source>
</evidence>
<feature type="domain" description="Glycosyl transferase family 51" evidence="17">
    <location>
        <begin position="95"/>
        <end position="269"/>
    </location>
</feature>
<evidence type="ECO:0000256" key="6">
    <source>
        <dbReference type="ARBA" id="ARBA00022679"/>
    </source>
</evidence>
<evidence type="ECO:0000256" key="7">
    <source>
        <dbReference type="ARBA" id="ARBA00022801"/>
    </source>
</evidence>
<feature type="compositionally biased region" description="Gly residues" evidence="14">
    <location>
        <begin position="720"/>
        <end position="747"/>
    </location>
</feature>
<comment type="caution">
    <text evidence="18">The sequence shown here is derived from an EMBL/GenBank/DDBJ whole genome shotgun (WGS) entry which is preliminary data.</text>
</comment>
<dbReference type="RefSeq" id="WP_188779760.1">
    <property type="nucleotide sequence ID" value="NZ_BMKQ01000001.1"/>
</dbReference>
<dbReference type="EMBL" id="BMKQ01000001">
    <property type="protein sequence ID" value="GGF47128.1"/>
    <property type="molecule type" value="Genomic_DNA"/>
</dbReference>
<evidence type="ECO:0000256" key="15">
    <source>
        <dbReference type="SAM" id="Phobius"/>
    </source>
</evidence>
<evidence type="ECO:0000313" key="18">
    <source>
        <dbReference type="EMBL" id="GGF47128.1"/>
    </source>
</evidence>
<feature type="transmembrane region" description="Helical" evidence="15">
    <location>
        <begin position="45"/>
        <end position="68"/>
    </location>
</feature>
<keyword evidence="6" id="KW-0808">Transferase</keyword>
<protein>
    <recommendedName>
        <fullName evidence="20">Penicillin-insensitive transglycosylase</fullName>
    </recommendedName>
</protein>
<dbReference type="GO" id="GO:0008360">
    <property type="term" value="P:regulation of cell shape"/>
    <property type="evidence" value="ECO:0007669"/>
    <property type="project" value="UniProtKB-KW"/>
</dbReference>
<evidence type="ECO:0000256" key="10">
    <source>
        <dbReference type="ARBA" id="ARBA00023268"/>
    </source>
</evidence>
<evidence type="ECO:0008006" key="20">
    <source>
        <dbReference type="Google" id="ProtNLM"/>
    </source>
</evidence>
<dbReference type="InterPro" id="IPR012338">
    <property type="entry name" value="Beta-lactam/transpept-like"/>
</dbReference>
<keyword evidence="15" id="KW-0812">Transmembrane</keyword>
<keyword evidence="10" id="KW-0511">Multifunctional enzyme</keyword>
<evidence type="ECO:0000256" key="1">
    <source>
        <dbReference type="ARBA" id="ARBA00007090"/>
    </source>
</evidence>
<keyword evidence="8" id="KW-0133">Cell shape</keyword>
<evidence type="ECO:0000256" key="9">
    <source>
        <dbReference type="ARBA" id="ARBA00022984"/>
    </source>
</evidence>
<dbReference type="GO" id="GO:0009252">
    <property type="term" value="P:peptidoglycan biosynthetic process"/>
    <property type="evidence" value="ECO:0007669"/>
    <property type="project" value="UniProtKB-KW"/>
</dbReference>
<feature type="compositionally biased region" description="Pro residues" evidence="14">
    <location>
        <begin position="705"/>
        <end position="719"/>
    </location>
</feature>
<feature type="domain" description="Penicillin-binding protein transpeptidase" evidence="16">
    <location>
        <begin position="361"/>
        <end position="610"/>
    </location>
</feature>
<dbReference type="InterPro" id="IPR001460">
    <property type="entry name" value="PCN-bd_Tpept"/>
</dbReference>
<dbReference type="GO" id="GO:0071555">
    <property type="term" value="P:cell wall organization"/>
    <property type="evidence" value="ECO:0007669"/>
    <property type="project" value="UniProtKB-KW"/>
</dbReference>
<dbReference type="InterPro" id="IPR023346">
    <property type="entry name" value="Lysozyme-like_dom_sf"/>
</dbReference>
<evidence type="ECO:0000256" key="4">
    <source>
        <dbReference type="ARBA" id="ARBA00022670"/>
    </source>
</evidence>
<keyword evidence="7" id="KW-0378">Hydrolase</keyword>
<dbReference type="PANTHER" id="PTHR32282">
    <property type="entry name" value="BINDING PROTEIN TRANSPEPTIDASE, PUTATIVE-RELATED"/>
    <property type="match status" value="1"/>
</dbReference>
<dbReference type="GO" id="GO:0006508">
    <property type="term" value="P:proteolysis"/>
    <property type="evidence" value="ECO:0007669"/>
    <property type="project" value="UniProtKB-KW"/>
</dbReference>
<dbReference type="GO" id="GO:0008658">
    <property type="term" value="F:penicillin binding"/>
    <property type="evidence" value="ECO:0007669"/>
    <property type="project" value="InterPro"/>
</dbReference>
<dbReference type="GO" id="GO:0009002">
    <property type="term" value="F:serine-type D-Ala-D-Ala carboxypeptidase activity"/>
    <property type="evidence" value="ECO:0007669"/>
    <property type="project" value="UniProtKB-EC"/>
</dbReference>
<feature type="region of interest" description="Disordered" evidence="14">
    <location>
        <begin position="1"/>
        <end position="39"/>
    </location>
</feature>
<organism evidence="18 19">
    <name type="scientific">Marmoricola endophyticus</name>
    <dbReference type="NCBI Taxonomy" id="2040280"/>
    <lineage>
        <taxon>Bacteria</taxon>
        <taxon>Bacillati</taxon>
        <taxon>Actinomycetota</taxon>
        <taxon>Actinomycetes</taxon>
        <taxon>Propionibacteriales</taxon>
        <taxon>Nocardioidaceae</taxon>
        <taxon>Marmoricola</taxon>
    </lineage>
</organism>
<accession>A0A917BKU9</accession>
<comment type="catalytic activity">
    <reaction evidence="12">
        <text>Preferential cleavage: (Ac)2-L-Lys-D-Ala-|-D-Ala. Also transpeptidation of peptidyl-alanyl moieties that are N-acyl substituents of D-alanine.</text>
        <dbReference type="EC" id="3.4.16.4"/>
    </reaction>
</comment>
<evidence type="ECO:0000256" key="11">
    <source>
        <dbReference type="ARBA" id="ARBA00023316"/>
    </source>
</evidence>
<evidence type="ECO:0000256" key="12">
    <source>
        <dbReference type="ARBA" id="ARBA00034000"/>
    </source>
</evidence>
<reference evidence="18" key="2">
    <citation type="submission" date="2020-09" db="EMBL/GenBank/DDBJ databases">
        <authorList>
            <person name="Sun Q."/>
            <person name="Zhou Y."/>
        </authorList>
    </citation>
    <scope>NUCLEOTIDE SEQUENCE</scope>
    <source>
        <strain evidence="18">CGMCC 1.16067</strain>
    </source>
</reference>
<evidence type="ECO:0000256" key="13">
    <source>
        <dbReference type="ARBA" id="ARBA00049902"/>
    </source>
</evidence>
<dbReference type="InterPro" id="IPR050396">
    <property type="entry name" value="Glycosyltr_51/Transpeptidase"/>
</dbReference>
<dbReference type="FunFam" id="1.10.3810.10:FF:000001">
    <property type="entry name" value="Penicillin-binding protein 1A"/>
    <property type="match status" value="1"/>
</dbReference>
<name>A0A917BKU9_9ACTN</name>